<sequence>MATPRVSIIVPVYNGAAHLPELFNRLAGQTWDDFEVVIADDASTDDSLARARQLAGTAPFPVAVLEASRNGGPAAARNRGIGAARGEIVAFCDVDDRWMPQKLSRQLQLFDARPELTIVGAQGTIRIPDGGAIGMLIPDSVFRMPDPRLALFWDAFLQTSAVTARRTAIPSNGFDESFQIGEDRDLFIRLAMEGRLGLIEEPMFDYVRVPESTMVRKAVTHRRDTIRMIRLNLKRYGDRLSPAQRRFALGKAYYDAGEALIDPPHSQIGGAPYLARAAALGYRPGRCASKTLSLLARRTGLKRAA</sequence>
<dbReference type="Pfam" id="PF00535">
    <property type="entry name" value="Glycos_transf_2"/>
    <property type="match status" value="1"/>
</dbReference>
<organism evidence="2 3">
    <name type="scientific">Pacificimonas flava</name>
    <dbReference type="NCBI Taxonomy" id="1234595"/>
    <lineage>
        <taxon>Bacteria</taxon>
        <taxon>Pseudomonadati</taxon>
        <taxon>Pseudomonadota</taxon>
        <taxon>Alphaproteobacteria</taxon>
        <taxon>Sphingomonadales</taxon>
        <taxon>Sphingosinicellaceae</taxon>
        <taxon>Pacificimonas</taxon>
    </lineage>
</organism>
<dbReference type="InterPro" id="IPR050834">
    <property type="entry name" value="Glycosyltransf_2"/>
</dbReference>
<name>M2S9M2_9SPHN</name>
<evidence type="ECO:0000313" key="2">
    <source>
        <dbReference type="EMBL" id="EMD82085.1"/>
    </source>
</evidence>
<accession>M2S9M2</accession>
<keyword evidence="3" id="KW-1185">Reference proteome</keyword>
<dbReference type="GO" id="GO:0016740">
    <property type="term" value="F:transferase activity"/>
    <property type="evidence" value="ECO:0007669"/>
    <property type="project" value="UniProtKB-KW"/>
</dbReference>
<dbReference type="GO" id="GO:0044010">
    <property type="term" value="P:single-species biofilm formation"/>
    <property type="evidence" value="ECO:0007669"/>
    <property type="project" value="TreeGrafter"/>
</dbReference>
<dbReference type="Proteomes" id="UP000011717">
    <property type="component" value="Unassembled WGS sequence"/>
</dbReference>
<dbReference type="EMBL" id="AMRV01000010">
    <property type="protein sequence ID" value="EMD82085.1"/>
    <property type="molecule type" value="Genomic_DNA"/>
</dbReference>
<keyword evidence="2" id="KW-0808">Transferase</keyword>
<proteinExistence type="predicted"/>
<comment type="caution">
    <text evidence="2">The sequence shown here is derived from an EMBL/GenBank/DDBJ whole genome shotgun (WGS) entry which is preliminary data.</text>
</comment>
<dbReference type="PANTHER" id="PTHR43685">
    <property type="entry name" value="GLYCOSYLTRANSFERASE"/>
    <property type="match status" value="1"/>
</dbReference>
<evidence type="ECO:0000259" key="1">
    <source>
        <dbReference type="Pfam" id="PF00535"/>
    </source>
</evidence>
<dbReference type="PANTHER" id="PTHR43685:SF2">
    <property type="entry name" value="GLYCOSYLTRANSFERASE 2-LIKE DOMAIN-CONTAINING PROTEIN"/>
    <property type="match status" value="1"/>
</dbReference>
<reference evidence="2 3" key="1">
    <citation type="journal article" date="2013" name="Genome Announc.">
        <title>Draft Genome Sequence of Strain JLT2015T, Belonging to the Family Sphingomonadaceae of the Alphaproteobacteria.</title>
        <authorList>
            <person name="Tang K."/>
            <person name="Liu K."/>
            <person name="Li S."/>
            <person name="Jiao N."/>
        </authorList>
    </citation>
    <scope>NUCLEOTIDE SEQUENCE [LARGE SCALE GENOMIC DNA]</scope>
    <source>
        <strain evidence="2 3">JLT2015</strain>
    </source>
</reference>
<dbReference type="InterPro" id="IPR029044">
    <property type="entry name" value="Nucleotide-diphossugar_trans"/>
</dbReference>
<dbReference type="CDD" id="cd00761">
    <property type="entry name" value="Glyco_tranf_GTA_type"/>
    <property type="match status" value="1"/>
</dbReference>
<dbReference type="OrthoDB" id="9807795at2"/>
<dbReference type="Gene3D" id="3.90.550.10">
    <property type="entry name" value="Spore Coat Polysaccharide Biosynthesis Protein SpsA, Chain A"/>
    <property type="match status" value="1"/>
</dbReference>
<gene>
    <name evidence="2" type="ORF">C725_2573</name>
</gene>
<protein>
    <submittedName>
        <fullName evidence="2">Glycosyltransferase</fullName>
    </submittedName>
</protein>
<dbReference type="AlphaFoldDB" id="M2S9M2"/>
<dbReference type="SUPFAM" id="SSF53448">
    <property type="entry name" value="Nucleotide-diphospho-sugar transferases"/>
    <property type="match status" value="1"/>
</dbReference>
<evidence type="ECO:0000313" key="3">
    <source>
        <dbReference type="Proteomes" id="UP000011717"/>
    </source>
</evidence>
<dbReference type="RefSeq" id="WP_008603529.1">
    <property type="nucleotide sequence ID" value="NZ_AMRV01000010.1"/>
</dbReference>
<dbReference type="InterPro" id="IPR001173">
    <property type="entry name" value="Glyco_trans_2-like"/>
</dbReference>
<feature type="domain" description="Glycosyltransferase 2-like" evidence="1">
    <location>
        <begin position="7"/>
        <end position="120"/>
    </location>
</feature>